<comment type="caution">
    <text evidence="2">The sequence shown here is derived from an EMBL/GenBank/DDBJ whole genome shotgun (WGS) entry which is preliminary data.</text>
</comment>
<protein>
    <submittedName>
        <fullName evidence="2">Uncharacterized protein</fullName>
    </submittedName>
</protein>
<evidence type="ECO:0000313" key="3">
    <source>
        <dbReference type="Proteomes" id="UP000011991"/>
    </source>
</evidence>
<name>M5S906_9BACT</name>
<keyword evidence="3" id="KW-1185">Reference proteome</keyword>
<organism evidence="2 3">
    <name type="scientific">Rhodopirellula maiorica SM1</name>
    <dbReference type="NCBI Taxonomy" id="1265738"/>
    <lineage>
        <taxon>Bacteria</taxon>
        <taxon>Pseudomonadati</taxon>
        <taxon>Planctomycetota</taxon>
        <taxon>Planctomycetia</taxon>
        <taxon>Pirellulales</taxon>
        <taxon>Pirellulaceae</taxon>
        <taxon>Novipirellula</taxon>
    </lineage>
</organism>
<evidence type="ECO:0000313" key="2">
    <source>
        <dbReference type="EMBL" id="EMI22654.1"/>
    </source>
</evidence>
<dbReference type="Proteomes" id="UP000011991">
    <property type="component" value="Unassembled WGS sequence"/>
</dbReference>
<evidence type="ECO:0000256" key="1">
    <source>
        <dbReference type="SAM" id="MobiDB-lite"/>
    </source>
</evidence>
<dbReference type="PATRIC" id="fig|1265738.3.peg.442"/>
<reference evidence="2 3" key="1">
    <citation type="journal article" date="2013" name="Mar. Genomics">
        <title>Expression of sulfatases in Rhodopirellula baltica and the diversity of sulfatases in the genus Rhodopirellula.</title>
        <authorList>
            <person name="Wegner C.E."/>
            <person name="Richter-Heitmann T."/>
            <person name="Klindworth A."/>
            <person name="Klockow C."/>
            <person name="Richter M."/>
            <person name="Achstetter T."/>
            <person name="Glockner F.O."/>
            <person name="Harder J."/>
        </authorList>
    </citation>
    <scope>NUCLEOTIDE SEQUENCE [LARGE SCALE GENOMIC DNA]</scope>
    <source>
        <strain evidence="2 3">SM1</strain>
    </source>
</reference>
<feature type="region of interest" description="Disordered" evidence="1">
    <location>
        <begin position="7"/>
        <end position="29"/>
    </location>
</feature>
<dbReference type="RefSeq" id="WP_008690815.1">
    <property type="nucleotide sequence ID" value="NZ_ANOG01000063.1"/>
</dbReference>
<sequence length="84" mass="9391">MVLLIAASPSRAEESYPLHPDSQTQPGVPEDRVESYRFTSSCVFARPDAKTLCVSCGTRVFRRKTQIEGLAPWQDSVVPEKPRL</sequence>
<dbReference type="EMBL" id="ANOG01000063">
    <property type="protein sequence ID" value="EMI22654.1"/>
    <property type="molecule type" value="Genomic_DNA"/>
</dbReference>
<dbReference type="AlphaFoldDB" id="M5S906"/>
<accession>M5S906</accession>
<proteinExistence type="predicted"/>
<gene>
    <name evidence="2" type="ORF">RMSM_00436</name>
</gene>